<dbReference type="EMBL" id="JACHUQ010000007">
    <property type="protein sequence ID" value="MBZ7974722.1"/>
    <property type="molecule type" value="Genomic_DNA"/>
</dbReference>
<evidence type="ECO:0000313" key="2">
    <source>
        <dbReference type="Proteomes" id="UP001319828"/>
    </source>
</evidence>
<evidence type="ECO:0000313" key="1">
    <source>
        <dbReference type="EMBL" id="MBZ7974722.1"/>
    </source>
</evidence>
<proteinExistence type="predicted"/>
<reference evidence="1" key="1">
    <citation type="submission" date="2020-07" db="EMBL/GenBank/DDBJ databases">
        <title>Campylobacter molothri sp. nov. isolated from wild birds.</title>
        <authorList>
            <person name="Miller W.G."/>
            <person name="Chapman M.H."/>
            <person name="Yee E."/>
            <person name="Lopes B.S."/>
            <person name="Forbes K.J."/>
        </authorList>
    </citation>
    <scope>NUCLEOTIDE SEQUENCE</scope>
    <source>
        <strain evidence="1">RM9754</strain>
    </source>
</reference>
<sequence length="68" mass="7781">MKQLTPSILPSNWIDTLSYYIENAVSPMFQKMFQGVHNALFSGMGASIFAIYCIIWLLRQTQNGYIAF</sequence>
<gene>
    <name evidence="1" type="ORF">H2252_04945</name>
</gene>
<protein>
    <submittedName>
        <fullName evidence="1">Uncharacterized protein</fullName>
    </submittedName>
</protein>
<keyword evidence="2" id="KW-1185">Reference proteome</keyword>
<accession>A0ACC5W2E0</accession>
<comment type="caution">
    <text evidence="1">The sequence shown here is derived from an EMBL/GenBank/DDBJ whole genome shotgun (WGS) entry which is preliminary data.</text>
</comment>
<name>A0ACC5W2E0_9BACT</name>
<organism evidence="1 2">
    <name type="scientific">Campylobacter molothri</name>
    <dbReference type="NCBI Taxonomy" id="1032242"/>
    <lineage>
        <taxon>Bacteria</taxon>
        <taxon>Pseudomonadati</taxon>
        <taxon>Campylobacterota</taxon>
        <taxon>Epsilonproteobacteria</taxon>
        <taxon>Campylobacterales</taxon>
        <taxon>Campylobacteraceae</taxon>
        <taxon>Campylobacter</taxon>
    </lineage>
</organism>
<dbReference type="Proteomes" id="UP001319828">
    <property type="component" value="Unassembled WGS sequence"/>
</dbReference>